<sequence length="194" mass="21608">MKLKIYAVTGLVFLILNQILLLQGTEFIQSQKPIDYVHWLLFLGVLLCSSVNYIFSDGIFNNTATVLTSIGIIALIGQAVIDFLWWSYGTDYEGMNNLINQIMSRPSIRIPFITIGPALFYLGLAIHAGKLIRKQTLFSAVTILGVLITGLGSFVFDNNRYIVILGHIVLTIGIIGLLFKNNTLNNKSIELEKQ</sequence>
<dbReference type="Proteomes" id="UP001597344">
    <property type="component" value="Unassembled WGS sequence"/>
</dbReference>
<accession>A0ABW5AUF8</accession>
<gene>
    <name evidence="2" type="ORF">ACFSJT_03385</name>
</gene>
<feature type="transmembrane region" description="Helical" evidence="1">
    <location>
        <begin position="67"/>
        <end position="88"/>
    </location>
</feature>
<reference evidence="3" key="1">
    <citation type="journal article" date="2019" name="Int. J. Syst. Evol. Microbiol.">
        <title>The Global Catalogue of Microorganisms (GCM) 10K type strain sequencing project: providing services to taxonomists for standard genome sequencing and annotation.</title>
        <authorList>
            <consortium name="The Broad Institute Genomics Platform"/>
            <consortium name="The Broad Institute Genome Sequencing Center for Infectious Disease"/>
            <person name="Wu L."/>
            <person name="Ma J."/>
        </authorList>
    </citation>
    <scope>NUCLEOTIDE SEQUENCE [LARGE SCALE GENOMIC DNA]</scope>
    <source>
        <strain evidence="3">DT92</strain>
    </source>
</reference>
<evidence type="ECO:0000313" key="2">
    <source>
        <dbReference type="EMBL" id="MFD2185820.1"/>
    </source>
</evidence>
<proteinExistence type="predicted"/>
<protein>
    <submittedName>
        <fullName evidence="2">Uncharacterized protein</fullName>
    </submittedName>
</protein>
<name>A0ABW5AUF8_9FLAO</name>
<keyword evidence="1" id="KW-0812">Transmembrane</keyword>
<feature type="transmembrane region" description="Helical" evidence="1">
    <location>
        <begin position="108"/>
        <end position="129"/>
    </location>
</feature>
<feature type="transmembrane region" description="Helical" evidence="1">
    <location>
        <begin position="5"/>
        <end position="24"/>
    </location>
</feature>
<keyword evidence="1" id="KW-1133">Transmembrane helix</keyword>
<dbReference type="RefSeq" id="WP_378318788.1">
    <property type="nucleotide sequence ID" value="NZ_JBHUHY010000002.1"/>
</dbReference>
<evidence type="ECO:0000256" key="1">
    <source>
        <dbReference type="SAM" id="Phobius"/>
    </source>
</evidence>
<dbReference type="EMBL" id="JBHUHY010000002">
    <property type="protein sequence ID" value="MFD2185820.1"/>
    <property type="molecule type" value="Genomic_DNA"/>
</dbReference>
<organism evidence="2 3">
    <name type="scientific">Aquimarina celericrescens</name>
    <dbReference type="NCBI Taxonomy" id="1964542"/>
    <lineage>
        <taxon>Bacteria</taxon>
        <taxon>Pseudomonadati</taxon>
        <taxon>Bacteroidota</taxon>
        <taxon>Flavobacteriia</taxon>
        <taxon>Flavobacteriales</taxon>
        <taxon>Flavobacteriaceae</taxon>
        <taxon>Aquimarina</taxon>
    </lineage>
</organism>
<feature type="transmembrane region" description="Helical" evidence="1">
    <location>
        <begin position="161"/>
        <end position="179"/>
    </location>
</feature>
<evidence type="ECO:0000313" key="3">
    <source>
        <dbReference type="Proteomes" id="UP001597344"/>
    </source>
</evidence>
<keyword evidence="3" id="KW-1185">Reference proteome</keyword>
<feature type="transmembrane region" description="Helical" evidence="1">
    <location>
        <begin position="36"/>
        <end position="55"/>
    </location>
</feature>
<keyword evidence="1" id="KW-0472">Membrane</keyword>
<comment type="caution">
    <text evidence="2">The sequence shown here is derived from an EMBL/GenBank/DDBJ whole genome shotgun (WGS) entry which is preliminary data.</text>
</comment>
<feature type="transmembrane region" description="Helical" evidence="1">
    <location>
        <begin position="136"/>
        <end position="155"/>
    </location>
</feature>